<evidence type="ECO:0000256" key="10">
    <source>
        <dbReference type="ARBA" id="ARBA00022833"/>
    </source>
</evidence>
<dbReference type="InterPro" id="IPR035927">
    <property type="entry name" value="DUSP-like_sf"/>
</dbReference>
<dbReference type="InterPro" id="IPR011990">
    <property type="entry name" value="TPR-like_helical_dom_sf"/>
</dbReference>
<dbReference type="GO" id="GO:0016579">
    <property type="term" value="P:protein deubiquitination"/>
    <property type="evidence" value="ECO:0007669"/>
    <property type="project" value="InterPro"/>
</dbReference>
<proteinExistence type="inferred from homology"/>
<evidence type="ECO:0000313" key="17">
    <source>
        <dbReference type="Proteomes" id="UP000000759"/>
    </source>
</evidence>
<evidence type="ECO:0000259" key="15">
    <source>
        <dbReference type="PROSITE" id="PS51283"/>
    </source>
</evidence>
<dbReference type="InterPro" id="IPR038765">
    <property type="entry name" value="Papain-like_cys_pep_sf"/>
</dbReference>
<dbReference type="PROSITE" id="PS00972">
    <property type="entry name" value="USP_1"/>
    <property type="match status" value="1"/>
</dbReference>
<reference evidence="17" key="2">
    <citation type="submission" date="2008-08" db="EMBL/GenBank/DDBJ databases">
        <authorList>
            <consortium name="Diatom Consortium"/>
            <person name="Grigoriev I."/>
            <person name="Grimwood J."/>
            <person name="Kuo A."/>
            <person name="Otillar R.P."/>
            <person name="Salamov A."/>
            <person name="Detter J.C."/>
            <person name="Lindquist E."/>
            <person name="Shapiro H."/>
            <person name="Lucas S."/>
            <person name="Glavina del Rio T."/>
            <person name="Pitluck S."/>
            <person name="Rokhsar D."/>
            <person name="Bowler C."/>
        </authorList>
    </citation>
    <scope>GENOME REANNOTATION</scope>
    <source>
        <strain evidence="17">CCAP 1055/1</strain>
    </source>
</reference>
<dbReference type="PROSITE" id="PS50235">
    <property type="entry name" value="USP_3"/>
    <property type="match status" value="1"/>
</dbReference>
<dbReference type="GO" id="GO:0008270">
    <property type="term" value="F:zinc ion binding"/>
    <property type="evidence" value="ECO:0007669"/>
    <property type="project" value="UniProtKB-KW"/>
</dbReference>
<evidence type="ECO:0000259" key="14">
    <source>
        <dbReference type="PROSITE" id="PS50865"/>
    </source>
</evidence>
<dbReference type="SUPFAM" id="SSF54001">
    <property type="entry name" value="Cysteine proteinases"/>
    <property type="match status" value="1"/>
</dbReference>
<keyword evidence="4" id="KW-0645">Protease</keyword>
<dbReference type="InParanoid" id="B7G4L5"/>
<keyword evidence="10" id="KW-0862">Zinc</keyword>
<dbReference type="PaxDb" id="2850-Phatr47704"/>
<dbReference type="Pfam" id="PF01753">
    <property type="entry name" value="zf-MYND"/>
    <property type="match status" value="1"/>
</dbReference>
<gene>
    <name evidence="16" type="ORF">PHATRDRAFT_47704</name>
</gene>
<dbReference type="Gene3D" id="3.90.70.10">
    <property type="entry name" value="Cysteine proteinases"/>
    <property type="match status" value="2"/>
</dbReference>
<dbReference type="eggNOG" id="KOG1870">
    <property type="taxonomic scope" value="Eukaryota"/>
</dbReference>
<dbReference type="InterPro" id="IPR028889">
    <property type="entry name" value="USP"/>
</dbReference>
<evidence type="ECO:0000256" key="11">
    <source>
        <dbReference type="PROSITE-ProRule" id="PRU00134"/>
    </source>
</evidence>
<sequence>MAGPNGKGGRNPKKKKKKKTSPSNRLVDGDSSVPQNAVTVNSTIPTNTITTNGTSEAATDWYHAALACKEQGNAVLASTTPLHRDPTTTNHTNPIQQAVADYQRGLACLSAVADTPAAATECWRDLRTQLHGNLAIAWAKLGDYEAVEAACSLVLDSPTSAADVATAKLWYRRGTARYERGRHGPDDALLHASHDDLRHAQILLEQIDNNASKSHHHNNSNNTMQQSVQSAMQKTTRALEECARMCNRSSNYSSNGTSEATVDISMSLANVTAVRPERPDPLTQRDDVRKLLLARHCGFAQQQQPPSYGNGHGHCASETVESTAGEALFLIDWDWWCDWCYHVGLYATNAPQIQYYMVQGAVLPDEEEDRDMDQSDAPPGPIDNTALFLLAPQVWHAKKTLSTAQHFYKTWYLSYTTTHGHTTTVDDIVPPLQPHLVRGYHYELLPREVYAALRLWYGELTPSICRRVSVSRHVPTVHLHPQSPTLQPATGPTSSFCSACYRAGATMRCKRCMSVYYCQRSCQESHWQFHKAPCKRLAATNTEETVGSPVLPPPSYGRVGLHNLGNTCFMNSALQCLSHATPLTRSFLSNLYLIDVNVDNPLGSGGNLAHAYGAVLKDLWMKSNTTSLSPTALKRAIAMFAPRFAGCLQHDAQEFLAYLLDGLHEDLNRVRQKPYVEMPDITQGQNMAVAGARAWEALRRRDDSLVMDTFYGQFRSTCVCPRCQRVSVSFDAFNHVSLQIPTSVNATISVGVFVMGESGRWTRYGVSLPRTATTATLRLHLTELCGGKDLARLVLLEVFHNAIVRVVDETKSVGQLHPNTVLAAFDVDPLTGNADPTFHVCASHKLLPEDGDNNLDQPELFGFPFMISFSGKTTCRQAWEHLWSKVQHLVAHGSDEPDSSARDLLQIHLHDHRNQRLPVFPVANLDVTLAEMDNAMDTECTSALPRDSDLRLIDLLGPKSTDNYIFFWLEWQESPDVVLGSVPGEKGLESRIDEERFLAFESDASWLLCQKRQRAQSLAKGVTLDECFETFIQPERLDDNNMWYCSNCKDHVRAMKTMELWRLPNVLVVHLKRFEFRNVLRRDKLETLVDFPLDGLDMSKHCGSYSSRSFEDEHVPATYDLFAVTNHFGRMGFGHYTAFARRWDEEGIHNEHWALFDDSSVQEVTDERNIVSSAAWWIFCEGN</sequence>
<feature type="domain" description="USP" evidence="13">
    <location>
        <begin position="559"/>
        <end position="1183"/>
    </location>
</feature>
<evidence type="ECO:0000256" key="12">
    <source>
        <dbReference type="SAM" id="MobiDB-lite"/>
    </source>
</evidence>
<name>B7G4L5_PHATC</name>
<comment type="catalytic activity">
    <reaction evidence="1">
        <text>Thiol-dependent hydrolysis of ester, thioester, amide, peptide and isopeptide bonds formed by the C-terminal Gly of ubiquitin (a 76-residue protein attached to proteins as an intracellular targeting signal).</text>
        <dbReference type="EC" id="3.4.19.12"/>
    </reaction>
</comment>
<dbReference type="GO" id="GO:0006508">
    <property type="term" value="P:proteolysis"/>
    <property type="evidence" value="ECO:0007669"/>
    <property type="project" value="UniProtKB-KW"/>
</dbReference>
<dbReference type="PROSITE" id="PS01360">
    <property type="entry name" value="ZF_MYND_1"/>
    <property type="match status" value="1"/>
</dbReference>
<dbReference type="PANTHER" id="PTHR21646:SF24">
    <property type="entry name" value="UBIQUITIN CARBOXYL-TERMINAL HYDROLASE"/>
    <property type="match status" value="1"/>
</dbReference>
<dbReference type="Gene3D" id="6.10.140.2220">
    <property type="match status" value="1"/>
</dbReference>
<dbReference type="KEGG" id="pti:PHATRDRAFT_47704"/>
<evidence type="ECO:0000256" key="4">
    <source>
        <dbReference type="ARBA" id="ARBA00022670"/>
    </source>
</evidence>
<evidence type="ECO:0000256" key="7">
    <source>
        <dbReference type="ARBA" id="ARBA00022786"/>
    </source>
</evidence>
<dbReference type="InterPro" id="IPR002893">
    <property type="entry name" value="Znf_MYND"/>
</dbReference>
<dbReference type="Pfam" id="PF06337">
    <property type="entry name" value="DUSP"/>
    <property type="match status" value="1"/>
</dbReference>
<dbReference type="Gene3D" id="1.25.40.10">
    <property type="entry name" value="Tetratricopeptide repeat domain"/>
    <property type="match status" value="1"/>
</dbReference>
<evidence type="ECO:0000256" key="2">
    <source>
        <dbReference type="ARBA" id="ARBA00009085"/>
    </source>
</evidence>
<dbReference type="SUPFAM" id="SSF48452">
    <property type="entry name" value="TPR-like"/>
    <property type="match status" value="1"/>
</dbReference>
<reference evidence="16 17" key="1">
    <citation type="journal article" date="2008" name="Nature">
        <title>The Phaeodactylum genome reveals the evolutionary history of diatom genomes.</title>
        <authorList>
            <person name="Bowler C."/>
            <person name="Allen A.E."/>
            <person name="Badger J.H."/>
            <person name="Grimwood J."/>
            <person name="Jabbari K."/>
            <person name="Kuo A."/>
            <person name="Maheswari U."/>
            <person name="Martens C."/>
            <person name="Maumus F."/>
            <person name="Otillar R.P."/>
            <person name="Rayko E."/>
            <person name="Salamov A."/>
            <person name="Vandepoele K."/>
            <person name="Beszteri B."/>
            <person name="Gruber A."/>
            <person name="Heijde M."/>
            <person name="Katinka M."/>
            <person name="Mock T."/>
            <person name="Valentin K."/>
            <person name="Verret F."/>
            <person name="Berges J.A."/>
            <person name="Brownlee C."/>
            <person name="Cadoret J.P."/>
            <person name="Chiovitti A."/>
            <person name="Choi C.J."/>
            <person name="Coesel S."/>
            <person name="De Martino A."/>
            <person name="Detter J.C."/>
            <person name="Durkin C."/>
            <person name="Falciatore A."/>
            <person name="Fournet J."/>
            <person name="Haruta M."/>
            <person name="Huysman M.J."/>
            <person name="Jenkins B.D."/>
            <person name="Jiroutova K."/>
            <person name="Jorgensen R.E."/>
            <person name="Joubert Y."/>
            <person name="Kaplan A."/>
            <person name="Kroger N."/>
            <person name="Kroth P.G."/>
            <person name="La Roche J."/>
            <person name="Lindquist E."/>
            <person name="Lommer M."/>
            <person name="Martin-Jezequel V."/>
            <person name="Lopez P.J."/>
            <person name="Lucas S."/>
            <person name="Mangogna M."/>
            <person name="McGinnis K."/>
            <person name="Medlin L.K."/>
            <person name="Montsant A."/>
            <person name="Oudot-Le Secq M.P."/>
            <person name="Napoli C."/>
            <person name="Obornik M."/>
            <person name="Parker M.S."/>
            <person name="Petit J.L."/>
            <person name="Porcel B.M."/>
            <person name="Poulsen N."/>
            <person name="Robison M."/>
            <person name="Rychlewski L."/>
            <person name="Rynearson T.A."/>
            <person name="Schmutz J."/>
            <person name="Shapiro H."/>
            <person name="Siaut M."/>
            <person name="Stanley M."/>
            <person name="Sussman M.R."/>
            <person name="Taylor A.R."/>
            <person name="Vardi A."/>
            <person name="von Dassow P."/>
            <person name="Vyverman W."/>
            <person name="Willis A."/>
            <person name="Wyrwicz L.S."/>
            <person name="Rokhsar D.S."/>
            <person name="Weissenbach J."/>
            <person name="Armbrust E.V."/>
            <person name="Green B.R."/>
            <person name="Van de Peer Y."/>
            <person name="Grigoriev I.V."/>
        </authorList>
    </citation>
    <scope>NUCLEOTIDE SEQUENCE [LARGE SCALE GENOMIC DNA]</scope>
    <source>
        <strain evidence="16 17">CCAP 1055/1</strain>
    </source>
</reference>
<dbReference type="PROSITE" id="PS51283">
    <property type="entry name" value="DUSP"/>
    <property type="match status" value="1"/>
</dbReference>
<dbReference type="GO" id="GO:0004843">
    <property type="term" value="F:cysteine-type deubiquitinase activity"/>
    <property type="evidence" value="ECO:0007669"/>
    <property type="project" value="UniProtKB-EC"/>
</dbReference>
<dbReference type="EC" id="3.4.19.12" evidence="3"/>
<dbReference type="EMBL" id="CM000616">
    <property type="protein sequence ID" value="EEC46633.1"/>
    <property type="molecule type" value="Genomic_DNA"/>
</dbReference>
<protein>
    <recommendedName>
        <fullName evidence="3">ubiquitinyl hydrolase 1</fullName>
        <ecNumber evidence="3">3.4.19.12</ecNumber>
    </recommendedName>
</protein>
<accession>B7G4L5</accession>
<dbReference type="SUPFAM" id="SSF144232">
    <property type="entry name" value="HIT/MYND zinc finger-like"/>
    <property type="match status" value="1"/>
</dbReference>
<comment type="similarity">
    <text evidence="2">Belongs to the peptidase C19 family.</text>
</comment>
<evidence type="ECO:0000256" key="8">
    <source>
        <dbReference type="ARBA" id="ARBA00022801"/>
    </source>
</evidence>
<dbReference type="InterPro" id="IPR006615">
    <property type="entry name" value="Pept_C19_DUSP"/>
</dbReference>
<dbReference type="Pfam" id="PF00443">
    <property type="entry name" value="UCH"/>
    <property type="match status" value="1"/>
</dbReference>
<dbReference type="SUPFAM" id="SSF143791">
    <property type="entry name" value="DUSP-like"/>
    <property type="match status" value="1"/>
</dbReference>
<evidence type="ECO:0000313" key="16">
    <source>
        <dbReference type="EMBL" id="EEC46633.1"/>
    </source>
</evidence>
<keyword evidence="9" id="KW-0788">Thiol protease</keyword>
<dbReference type="STRING" id="556484.B7G4L5"/>
<organism evidence="16 17">
    <name type="scientific">Phaeodactylum tricornutum (strain CCAP 1055/1)</name>
    <dbReference type="NCBI Taxonomy" id="556484"/>
    <lineage>
        <taxon>Eukaryota</taxon>
        <taxon>Sar</taxon>
        <taxon>Stramenopiles</taxon>
        <taxon>Ochrophyta</taxon>
        <taxon>Bacillariophyta</taxon>
        <taxon>Bacillariophyceae</taxon>
        <taxon>Bacillariophycidae</taxon>
        <taxon>Naviculales</taxon>
        <taxon>Phaeodactylaceae</taxon>
        <taxon>Phaeodactylum</taxon>
    </lineage>
</organism>
<evidence type="ECO:0000256" key="3">
    <source>
        <dbReference type="ARBA" id="ARBA00012759"/>
    </source>
</evidence>
<dbReference type="PROSITE" id="PS50865">
    <property type="entry name" value="ZF_MYND_2"/>
    <property type="match status" value="1"/>
</dbReference>
<keyword evidence="5" id="KW-0479">Metal-binding</keyword>
<feature type="domain" description="MYND-type" evidence="14">
    <location>
        <begin position="497"/>
        <end position="534"/>
    </location>
</feature>
<dbReference type="OrthoDB" id="265776at2759"/>
<dbReference type="GeneID" id="7202708"/>
<evidence type="ECO:0000256" key="6">
    <source>
        <dbReference type="ARBA" id="ARBA00022771"/>
    </source>
</evidence>
<dbReference type="InterPro" id="IPR001394">
    <property type="entry name" value="Peptidase_C19_UCH"/>
</dbReference>
<dbReference type="SMART" id="SM00695">
    <property type="entry name" value="DUSP"/>
    <property type="match status" value="1"/>
</dbReference>
<dbReference type="PANTHER" id="PTHR21646">
    <property type="entry name" value="UBIQUITIN CARBOXYL-TERMINAL HYDROLASE"/>
    <property type="match status" value="1"/>
</dbReference>
<feature type="region of interest" description="Disordered" evidence="12">
    <location>
        <begin position="1"/>
        <end position="37"/>
    </location>
</feature>
<dbReference type="RefSeq" id="XP_002182093.1">
    <property type="nucleotide sequence ID" value="XM_002182057.1"/>
</dbReference>
<feature type="domain" description="DUSP" evidence="15">
    <location>
        <begin position="279"/>
        <end position="469"/>
    </location>
</feature>
<keyword evidence="17" id="KW-1185">Reference proteome</keyword>
<keyword evidence="8" id="KW-0378">Hydrolase</keyword>
<dbReference type="AlphaFoldDB" id="B7G4L5"/>
<evidence type="ECO:0000259" key="13">
    <source>
        <dbReference type="PROSITE" id="PS50235"/>
    </source>
</evidence>
<keyword evidence="7" id="KW-0833">Ubl conjugation pathway</keyword>
<dbReference type="HOGENOM" id="CLU_001060_7_1_1"/>
<dbReference type="Gene3D" id="3.30.2230.10">
    <property type="entry name" value="DUSP-like"/>
    <property type="match status" value="1"/>
</dbReference>
<dbReference type="InterPro" id="IPR018200">
    <property type="entry name" value="USP_CS"/>
</dbReference>
<keyword evidence="6 11" id="KW-0863">Zinc-finger</keyword>
<evidence type="ECO:0000256" key="9">
    <source>
        <dbReference type="ARBA" id="ARBA00022807"/>
    </source>
</evidence>
<feature type="compositionally biased region" description="Basic residues" evidence="12">
    <location>
        <begin position="10"/>
        <end position="20"/>
    </location>
</feature>
<evidence type="ECO:0000256" key="5">
    <source>
        <dbReference type="ARBA" id="ARBA00022723"/>
    </source>
</evidence>
<dbReference type="PROSITE" id="PS00973">
    <property type="entry name" value="USP_2"/>
    <property type="match status" value="1"/>
</dbReference>
<dbReference type="InterPro" id="IPR050185">
    <property type="entry name" value="Ub_carboxyl-term_hydrolase"/>
</dbReference>
<dbReference type="Proteomes" id="UP000000759">
    <property type="component" value="Chromosome 14"/>
</dbReference>
<evidence type="ECO:0000256" key="1">
    <source>
        <dbReference type="ARBA" id="ARBA00000707"/>
    </source>
</evidence>